<evidence type="ECO:0000313" key="3">
    <source>
        <dbReference type="Proteomes" id="UP000479526"/>
    </source>
</evidence>
<gene>
    <name evidence="2" type="ORF">GT755_22770</name>
</gene>
<evidence type="ECO:0008006" key="4">
    <source>
        <dbReference type="Google" id="ProtNLM"/>
    </source>
</evidence>
<dbReference type="RefSeq" id="WP_161481635.1">
    <property type="nucleotide sequence ID" value="NZ_WXEW01000006.1"/>
</dbReference>
<name>A0A7C9J5N9_9ACTN</name>
<sequence>MLVLAVLSGLLAMHHLTFSVTGHGHAAATASAAHQHVKSACHHNQTDPATCLTHAVLCCATTIGKGGPTPPTLSASVIGLLPVTVPSAILPEGVRDGRAPPDPISLQVLRI</sequence>
<keyword evidence="3" id="KW-1185">Reference proteome</keyword>
<organism evidence="2 3">
    <name type="scientific">Herbidospora solisilvae</name>
    <dbReference type="NCBI Taxonomy" id="2696284"/>
    <lineage>
        <taxon>Bacteria</taxon>
        <taxon>Bacillati</taxon>
        <taxon>Actinomycetota</taxon>
        <taxon>Actinomycetes</taxon>
        <taxon>Streptosporangiales</taxon>
        <taxon>Streptosporangiaceae</taxon>
        <taxon>Herbidospora</taxon>
    </lineage>
</organism>
<protein>
    <recommendedName>
        <fullName evidence="4">Secreted protein</fullName>
    </recommendedName>
</protein>
<dbReference type="InterPro" id="IPR046151">
    <property type="entry name" value="DUF6153"/>
</dbReference>
<proteinExistence type="predicted"/>
<feature type="chain" id="PRO_5038970232" description="Secreted protein" evidence="1">
    <location>
        <begin position="20"/>
        <end position="111"/>
    </location>
</feature>
<dbReference type="Proteomes" id="UP000479526">
    <property type="component" value="Unassembled WGS sequence"/>
</dbReference>
<comment type="caution">
    <text evidence="2">The sequence shown here is derived from an EMBL/GenBank/DDBJ whole genome shotgun (WGS) entry which is preliminary data.</text>
</comment>
<dbReference type="AlphaFoldDB" id="A0A7C9J5N9"/>
<keyword evidence="1" id="KW-0732">Signal</keyword>
<evidence type="ECO:0000256" key="1">
    <source>
        <dbReference type="SAM" id="SignalP"/>
    </source>
</evidence>
<reference evidence="2 3" key="1">
    <citation type="submission" date="2020-01" db="EMBL/GenBank/DDBJ databases">
        <title>Herbidospora sp. NEAU-GS84 nov., a novel actinomycete isolated from soil.</title>
        <authorList>
            <person name="Han L."/>
        </authorList>
    </citation>
    <scope>NUCLEOTIDE SEQUENCE [LARGE SCALE GENOMIC DNA]</scope>
    <source>
        <strain evidence="2 3">NEAU-GS84</strain>
    </source>
</reference>
<dbReference type="EMBL" id="WXEW01000006">
    <property type="protein sequence ID" value="NAS24500.1"/>
    <property type="molecule type" value="Genomic_DNA"/>
</dbReference>
<evidence type="ECO:0000313" key="2">
    <source>
        <dbReference type="EMBL" id="NAS24500.1"/>
    </source>
</evidence>
<feature type="signal peptide" evidence="1">
    <location>
        <begin position="1"/>
        <end position="19"/>
    </location>
</feature>
<accession>A0A7C9J5N9</accession>
<dbReference type="Pfam" id="PF19650">
    <property type="entry name" value="DUF6153"/>
    <property type="match status" value="1"/>
</dbReference>